<dbReference type="eggNOG" id="arCOG04329">
    <property type="taxonomic scope" value="Archaea"/>
</dbReference>
<dbReference type="Gene3D" id="3.30.420.40">
    <property type="match status" value="1"/>
</dbReference>
<dbReference type="AlphaFoldDB" id="A2BKW0"/>
<dbReference type="InterPro" id="IPR009927">
    <property type="entry name" value="DUF1464"/>
</dbReference>
<dbReference type="RefSeq" id="WP_011821939.1">
    <property type="nucleotide sequence ID" value="NC_008818.1"/>
</dbReference>
<evidence type="ECO:0000313" key="2">
    <source>
        <dbReference type="Proteomes" id="UP000002593"/>
    </source>
</evidence>
<accession>A2BKW0</accession>
<dbReference type="EnsemblBacteria" id="ABM80621">
    <property type="protein sequence ID" value="ABM80621"/>
    <property type="gene ID" value="Hbut_0767"/>
</dbReference>
<proteinExistence type="predicted"/>
<dbReference type="OrthoDB" id="146520at2157"/>
<dbReference type="EMBL" id="CP000493">
    <property type="protein sequence ID" value="ABM80621.1"/>
    <property type="molecule type" value="Genomic_DNA"/>
</dbReference>
<dbReference type="InterPro" id="IPR043129">
    <property type="entry name" value="ATPase_NBD"/>
</dbReference>
<keyword evidence="2" id="KW-1185">Reference proteome</keyword>
<dbReference type="Pfam" id="PF07318">
    <property type="entry name" value="DUF1464"/>
    <property type="match status" value="1"/>
</dbReference>
<dbReference type="GeneID" id="4782026"/>
<protein>
    <submittedName>
        <fullName evidence="1">Conserved archaeal protein</fullName>
    </submittedName>
</protein>
<reference evidence="1 2" key="1">
    <citation type="journal article" date="2007" name="Archaea">
        <title>The genome of Hyperthermus butylicus: a sulfur-reducing, peptide fermenting, neutrophilic Crenarchaeote growing up to 108 degrees C.</title>
        <authorList>
            <person name="Brugger K."/>
            <person name="Chen L."/>
            <person name="Stark M."/>
            <person name="Zibat A."/>
            <person name="Redder P."/>
            <person name="Ruepp A."/>
            <person name="Awayez M."/>
            <person name="She Q."/>
            <person name="Garrett R.A."/>
            <person name="Klenk H.P."/>
        </authorList>
    </citation>
    <scope>NUCLEOTIDE SEQUENCE [LARGE SCALE GENOMIC DNA]</scope>
    <source>
        <strain evidence="2">DSM 5456 / JCM 9403 / PLM1-5</strain>
    </source>
</reference>
<sequence>MARALGVDPGTGSFDLVVVDGEHVVWEKSIPTAEVARNPRVLVEAIREAGPVDIIAGPSGYGTPVVCNEDIVDPEQFALEILLLTPREQLRAGLEKGHVGIAVYKALADVVVELWRERLPVCYIPGVVHLPTVPRWRKLNKIDMGTADKMAVTVLAVYDYARTHGVDYSEATFILVEMGYGYNAVIAVENGKIVDGLGGTLVSPGFLTIGAVDAEVAVAGGCWERSDVFEGGVASICGTAELDRALAMSGRCKEAFQALYEGVEKSVRAMLASVKPREIIVSGRLTRIREVYEEVSRRLEKIAPVRRLGFLEGARNAKEAGQGYAIVGEGLVGGVFSRLVRHMGIPEARGTVMDWIVHPRLRKARARLRRAYLETVVPGKAVEILWEPDIAP</sequence>
<gene>
    <name evidence="1" type="ordered locus">Hbut_0767</name>
</gene>
<evidence type="ECO:0000313" key="1">
    <source>
        <dbReference type="EMBL" id="ABM80621.1"/>
    </source>
</evidence>
<name>A2BKW0_HYPBU</name>
<dbReference type="SUPFAM" id="SSF53067">
    <property type="entry name" value="Actin-like ATPase domain"/>
    <property type="match status" value="1"/>
</dbReference>
<organism evidence="1 2">
    <name type="scientific">Hyperthermus butylicus (strain DSM 5456 / JCM 9403 / PLM1-5)</name>
    <dbReference type="NCBI Taxonomy" id="415426"/>
    <lineage>
        <taxon>Archaea</taxon>
        <taxon>Thermoproteota</taxon>
        <taxon>Thermoprotei</taxon>
        <taxon>Desulfurococcales</taxon>
        <taxon>Pyrodictiaceae</taxon>
        <taxon>Hyperthermus</taxon>
    </lineage>
</organism>
<dbReference type="KEGG" id="hbu:Hbut_0767"/>
<dbReference type="STRING" id="415426.Hbut_0767"/>
<dbReference type="PIRSF" id="PIRSF009433">
    <property type="entry name" value="DUF1464"/>
    <property type="match status" value="1"/>
</dbReference>
<dbReference type="Proteomes" id="UP000002593">
    <property type="component" value="Chromosome"/>
</dbReference>
<dbReference type="HOGENOM" id="CLU_075234_0_0_2"/>